<dbReference type="PANTHER" id="PTHR30383">
    <property type="entry name" value="THIOESTERASE 1/PROTEASE 1/LYSOPHOSPHOLIPASE L1"/>
    <property type="match status" value="1"/>
</dbReference>
<evidence type="ECO:0000259" key="2">
    <source>
        <dbReference type="Pfam" id="PF13472"/>
    </source>
</evidence>
<reference evidence="3" key="1">
    <citation type="submission" date="2015-01" db="EMBL/GenBank/DDBJ databases">
        <authorList>
            <person name="Durling Mikael"/>
        </authorList>
    </citation>
    <scope>NUCLEOTIDE SEQUENCE</scope>
</reference>
<organism evidence="3">
    <name type="scientific">Bionectria ochroleuca</name>
    <name type="common">Gliocladium roseum</name>
    <dbReference type="NCBI Taxonomy" id="29856"/>
    <lineage>
        <taxon>Eukaryota</taxon>
        <taxon>Fungi</taxon>
        <taxon>Dikarya</taxon>
        <taxon>Ascomycota</taxon>
        <taxon>Pezizomycotina</taxon>
        <taxon>Sordariomycetes</taxon>
        <taxon>Hypocreomycetidae</taxon>
        <taxon>Hypocreales</taxon>
        <taxon>Bionectriaceae</taxon>
        <taxon>Clonostachys</taxon>
    </lineage>
</organism>
<dbReference type="SUPFAM" id="SSF52266">
    <property type="entry name" value="SGNH hydrolase"/>
    <property type="match status" value="1"/>
</dbReference>
<sequence>MVFLFQLVAQLLLASTVLAATNLGKVMPLGASITWGKGSTLGNGYRRFLHGSLTDAGYTFTYVGSQTSGSMTNNQNEGFPGLRIGQVYNEHAKVDVPKYKPDLYLINLGTNDAVQNFQVDTAGQRMEELIDFLWKTTPNAKVVLSTLIRSNNADYDERIVKINAQYRALVAKRESNGKIFLAKMHDPNGPAVGDISDDKIHPNDEGFRKMSVIFFDAIKRAYPIKKAQGFTA</sequence>
<dbReference type="GO" id="GO:0004622">
    <property type="term" value="F:phosphatidylcholine lysophospholipase activity"/>
    <property type="evidence" value="ECO:0007669"/>
    <property type="project" value="TreeGrafter"/>
</dbReference>
<feature type="chain" id="PRO_5002132370" description="SGNH hydrolase-type esterase domain-containing protein" evidence="1">
    <location>
        <begin position="20"/>
        <end position="232"/>
    </location>
</feature>
<feature type="domain" description="SGNH hydrolase-type esterase" evidence="2">
    <location>
        <begin position="29"/>
        <end position="208"/>
    </location>
</feature>
<dbReference type="PANTHER" id="PTHR30383:SF31">
    <property type="entry name" value="SGNH HYDROLASE-TYPE ESTERASE DOMAIN-CONTAINING PROTEIN-RELATED"/>
    <property type="match status" value="1"/>
</dbReference>
<dbReference type="EMBL" id="CDPU01000046">
    <property type="protein sequence ID" value="CEO54875.1"/>
    <property type="molecule type" value="Genomic_DNA"/>
</dbReference>
<dbReference type="CDD" id="cd01833">
    <property type="entry name" value="XynB_like"/>
    <property type="match status" value="1"/>
</dbReference>
<dbReference type="InterPro" id="IPR036514">
    <property type="entry name" value="SGNH_hydro_sf"/>
</dbReference>
<proteinExistence type="predicted"/>
<feature type="signal peptide" evidence="1">
    <location>
        <begin position="1"/>
        <end position="19"/>
    </location>
</feature>
<accession>A0A0B7KJ55</accession>
<evidence type="ECO:0000256" key="1">
    <source>
        <dbReference type="SAM" id="SignalP"/>
    </source>
</evidence>
<protein>
    <recommendedName>
        <fullName evidence="2">SGNH hydrolase-type esterase domain-containing protein</fullName>
    </recommendedName>
</protein>
<dbReference type="InterPro" id="IPR013830">
    <property type="entry name" value="SGNH_hydro"/>
</dbReference>
<gene>
    <name evidence="3" type="ORF">BN869_000010933_1</name>
</gene>
<name>A0A0B7KJ55_BIOOC</name>
<keyword evidence="1" id="KW-0732">Signal</keyword>
<dbReference type="Pfam" id="PF13472">
    <property type="entry name" value="Lipase_GDSL_2"/>
    <property type="match status" value="1"/>
</dbReference>
<dbReference type="Gene3D" id="3.40.50.1110">
    <property type="entry name" value="SGNH hydrolase"/>
    <property type="match status" value="1"/>
</dbReference>
<dbReference type="AlphaFoldDB" id="A0A0B7KJ55"/>
<dbReference type="InterPro" id="IPR051532">
    <property type="entry name" value="Ester_Hydrolysis_Enzymes"/>
</dbReference>
<evidence type="ECO:0000313" key="3">
    <source>
        <dbReference type="EMBL" id="CEO54875.1"/>
    </source>
</evidence>